<reference evidence="4 5" key="1">
    <citation type="journal article" date="2019" name="mSystems">
        <title>Life at home and on the roam: Genomic adaptions reflect the dual lifestyle of an intracellular, facultative symbiont.</title>
        <authorList>
            <person name="Burgsdorf I."/>
        </authorList>
    </citation>
    <scope>NUCLEOTIDE SEQUENCE [LARGE SCALE GENOMIC DNA]</scope>
    <source>
        <strain evidence="4">277cV</strain>
    </source>
</reference>
<evidence type="ECO:0000256" key="2">
    <source>
        <dbReference type="SAM" id="Phobius"/>
    </source>
</evidence>
<dbReference type="EMBL" id="SRMO01000083">
    <property type="protein sequence ID" value="TGG91208.1"/>
    <property type="molecule type" value="Genomic_DNA"/>
</dbReference>
<dbReference type="InterPro" id="IPR003675">
    <property type="entry name" value="Rce1/LyrA-like_dom"/>
</dbReference>
<accession>A0A524RM07</accession>
<dbReference type="Pfam" id="PF02517">
    <property type="entry name" value="Rce1-like"/>
    <property type="match status" value="1"/>
</dbReference>
<protein>
    <submittedName>
        <fullName evidence="4">CPBP family intramembrane metalloprotease</fullName>
    </submittedName>
</protein>
<keyword evidence="2" id="KW-0472">Membrane</keyword>
<keyword evidence="4" id="KW-0645">Protease</keyword>
<feature type="transmembrane region" description="Helical" evidence="2">
    <location>
        <begin position="159"/>
        <end position="180"/>
    </location>
</feature>
<comment type="caution">
    <text evidence="4">The sequence shown here is derived from an EMBL/GenBank/DDBJ whole genome shotgun (WGS) entry which is preliminary data.</text>
</comment>
<evidence type="ECO:0000256" key="1">
    <source>
        <dbReference type="SAM" id="MobiDB-lite"/>
    </source>
</evidence>
<dbReference type="PANTHER" id="PTHR43592">
    <property type="entry name" value="CAAX AMINO TERMINAL PROTEASE"/>
    <property type="match status" value="1"/>
</dbReference>
<sequence>MSVPVLGLMALLGIQPPLSQGLSTLVLYCAQAAPSLLLLPGLVKPDGAPHGTAQALRQGGGTGPSQAGSARYPVTAASSPAVASEASTTAAASAVACLGLWIQALRWRPGWVAIPQALQGMLVSFPAVALSSLLVRRLFPDAGGSNPMLQLVLDSRHGLALACFAFTAVVLAPLYEELIFRGVLLPLLARRFGVVIGIVSSATLFAAAHLSLTEFVPLFLLGIGLAAVRLSSGRLSSSVLMHACWNGFTFANLVLVGA</sequence>
<dbReference type="Proteomes" id="UP000317990">
    <property type="component" value="Unassembled WGS sequence"/>
</dbReference>
<proteinExistence type="predicted"/>
<organism evidence="4 5">
    <name type="scientific">Aphanocapsa feldmannii 277cV</name>
    <dbReference type="NCBI Taxonomy" id="2507553"/>
    <lineage>
        <taxon>Bacteria</taxon>
        <taxon>Bacillati</taxon>
        <taxon>Cyanobacteriota</taxon>
        <taxon>Cyanophyceae</taxon>
        <taxon>Oscillatoriophycideae</taxon>
        <taxon>Chroococcales</taxon>
        <taxon>Microcystaceae</taxon>
        <taxon>Aphanocapsa</taxon>
    </lineage>
</organism>
<evidence type="ECO:0000313" key="5">
    <source>
        <dbReference type="Proteomes" id="UP000317990"/>
    </source>
</evidence>
<keyword evidence="2" id="KW-1133">Transmembrane helix</keyword>
<feature type="transmembrane region" description="Helical" evidence="2">
    <location>
        <begin position="192"/>
        <end position="209"/>
    </location>
</feature>
<dbReference type="PANTHER" id="PTHR43592:SF15">
    <property type="entry name" value="CAAX AMINO TERMINAL PROTEASE FAMILY PROTEIN"/>
    <property type="match status" value="1"/>
</dbReference>
<name>A0A524RM07_9CHRO</name>
<evidence type="ECO:0000259" key="3">
    <source>
        <dbReference type="Pfam" id="PF02517"/>
    </source>
</evidence>
<keyword evidence="2" id="KW-0812">Transmembrane</keyword>
<keyword evidence="4" id="KW-0482">Metalloprotease</keyword>
<feature type="domain" description="CAAX prenyl protease 2/Lysostaphin resistance protein A-like" evidence="3">
    <location>
        <begin position="162"/>
        <end position="247"/>
    </location>
</feature>
<dbReference type="GO" id="GO:0008237">
    <property type="term" value="F:metallopeptidase activity"/>
    <property type="evidence" value="ECO:0007669"/>
    <property type="project" value="UniProtKB-KW"/>
</dbReference>
<gene>
    <name evidence="4" type="ORF">ERJ67_08530</name>
</gene>
<feature type="region of interest" description="Disordered" evidence="1">
    <location>
        <begin position="50"/>
        <end position="71"/>
    </location>
</feature>
<evidence type="ECO:0000313" key="4">
    <source>
        <dbReference type="EMBL" id="TGG91208.1"/>
    </source>
</evidence>
<dbReference type="AlphaFoldDB" id="A0A524RM07"/>
<keyword evidence="4" id="KW-0378">Hydrolase</keyword>
<dbReference type="GO" id="GO:0006508">
    <property type="term" value="P:proteolysis"/>
    <property type="evidence" value="ECO:0007669"/>
    <property type="project" value="UniProtKB-KW"/>
</dbReference>
<dbReference type="GO" id="GO:0004175">
    <property type="term" value="F:endopeptidase activity"/>
    <property type="evidence" value="ECO:0007669"/>
    <property type="project" value="UniProtKB-ARBA"/>
</dbReference>
<dbReference type="GO" id="GO:0080120">
    <property type="term" value="P:CAAX-box protein maturation"/>
    <property type="evidence" value="ECO:0007669"/>
    <property type="project" value="UniProtKB-ARBA"/>
</dbReference>